<evidence type="ECO:0000256" key="1">
    <source>
        <dbReference type="SAM" id="MobiDB-lite"/>
    </source>
</evidence>
<feature type="region of interest" description="Disordered" evidence="1">
    <location>
        <begin position="236"/>
        <end position="287"/>
    </location>
</feature>
<dbReference type="AlphaFoldDB" id="A0A8H3TTZ6"/>
<dbReference type="EMBL" id="BLZA01000019">
    <property type="protein sequence ID" value="GHJ86853.1"/>
    <property type="molecule type" value="Genomic_DNA"/>
</dbReference>
<comment type="caution">
    <text evidence="2">The sequence shown here is derived from an EMBL/GenBank/DDBJ whole genome shotgun (WGS) entry which is preliminary data.</text>
</comment>
<proteinExistence type="predicted"/>
<keyword evidence="3" id="KW-1185">Reference proteome</keyword>
<organism evidence="2 3">
    <name type="scientific">Naganishia liquefaciens</name>
    <dbReference type="NCBI Taxonomy" id="104408"/>
    <lineage>
        <taxon>Eukaryota</taxon>
        <taxon>Fungi</taxon>
        <taxon>Dikarya</taxon>
        <taxon>Basidiomycota</taxon>
        <taxon>Agaricomycotina</taxon>
        <taxon>Tremellomycetes</taxon>
        <taxon>Filobasidiales</taxon>
        <taxon>Filobasidiaceae</taxon>
        <taxon>Naganishia</taxon>
    </lineage>
</organism>
<name>A0A8H3TTZ6_9TREE</name>
<protein>
    <submittedName>
        <fullName evidence="2">Uncharacterized protein</fullName>
    </submittedName>
</protein>
<dbReference type="Proteomes" id="UP000620104">
    <property type="component" value="Unassembled WGS sequence"/>
</dbReference>
<sequence length="608" mass="68465">MSTLRAREACTWSSRSVLYLTRLPVSFAGNSTTALQSSWRRSLPSSSDDLLSISTAKIANVQAITTKCFRFGDKWYYGVNQEDLTLLGSHGEYLLLSGVQDRIGILAALLEDDWPLIDRWAEEAAKDQHPPWKPNVTSYKYFHRNNARIILALQGSYTSNDATGLTRELLAFSRNSTIGRSTSWDAIQDIEDSWLCHATTKDNLWRRNRASYSLMKKDGRWKSYCSFRGTTQSVNGECSIPPITHGDSPSLMDDDPQARRHTSHRRQYTTDHRSVATSTSVTDSKSAASTADSLNLRNLLYVQTDTRLRKEQIVDALRALRDELQRSGTCPWPNAIGAWGAFLKDDDWEGQLPPFNHKIRQPYARLGITALRLRYGLLHEDGVQHILESMTLHDLTKVGVETSPQGRGNSKSSRAQQAMRTLWWQFEEYYKLAWKVSGRQRPQIHPAPCLQSIVDDSEVLPAFLKHSKYMSDILLPHLASLQSAMQIDSQQAEDITRGYAATIELFDRNGRYFPVCSGPPTERTLSRVSRLTGKKPRKKARLSDESLVDERLSLSGRKHPGPMIVDIVGQRAALFFSASNGIAAAIPAESRWCLYIYGHSARGANEGR</sequence>
<evidence type="ECO:0000313" key="2">
    <source>
        <dbReference type="EMBL" id="GHJ86853.1"/>
    </source>
</evidence>
<feature type="compositionally biased region" description="Low complexity" evidence="1">
    <location>
        <begin position="275"/>
        <end position="287"/>
    </location>
</feature>
<reference evidence="2" key="1">
    <citation type="submission" date="2020-07" db="EMBL/GenBank/DDBJ databases">
        <title>Draft Genome Sequence of a Deep-Sea Yeast, Naganishia (Cryptococcus) liquefaciens strain N6.</title>
        <authorList>
            <person name="Han Y.W."/>
            <person name="Kajitani R."/>
            <person name="Morimoto H."/>
            <person name="Parhat M."/>
            <person name="Tsubouchi H."/>
            <person name="Bakenova O."/>
            <person name="Ogata M."/>
            <person name="Argunhan B."/>
            <person name="Aoki R."/>
            <person name="Kajiwara S."/>
            <person name="Itoh T."/>
            <person name="Iwasaki H."/>
        </authorList>
    </citation>
    <scope>NUCLEOTIDE SEQUENCE</scope>
    <source>
        <strain evidence="2">N6</strain>
    </source>
</reference>
<accession>A0A8H3TTZ6</accession>
<gene>
    <name evidence="2" type="ORF">NliqN6_3255</name>
</gene>
<evidence type="ECO:0000313" key="3">
    <source>
        <dbReference type="Proteomes" id="UP000620104"/>
    </source>
</evidence>